<dbReference type="HOGENOM" id="CLU_330140_0_0_1"/>
<dbReference type="SMART" id="SM00364">
    <property type="entry name" value="LRR_BAC"/>
    <property type="match status" value="9"/>
</dbReference>
<feature type="compositionally biased region" description="Low complexity" evidence="4">
    <location>
        <begin position="93"/>
        <end position="109"/>
    </location>
</feature>
<feature type="region of interest" description="Disordered" evidence="4">
    <location>
        <begin position="361"/>
        <end position="403"/>
    </location>
</feature>
<dbReference type="SMART" id="SM00365">
    <property type="entry name" value="LRR_SD22"/>
    <property type="match status" value="6"/>
</dbReference>
<evidence type="ECO:0000256" key="4">
    <source>
        <dbReference type="SAM" id="MobiDB-lite"/>
    </source>
</evidence>
<dbReference type="PROSITE" id="PS51450">
    <property type="entry name" value="LRR"/>
    <property type="match status" value="8"/>
</dbReference>
<dbReference type="SUPFAM" id="SSF52047">
    <property type="entry name" value="RNI-like"/>
    <property type="match status" value="1"/>
</dbReference>
<keyword evidence="7" id="KW-1185">Reference proteome</keyword>
<reference evidence="5" key="2">
    <citation type="submission" date="2010-11" db="EMBL/GenBank/DDBJ databases">
        <authorList>
            <consortium name="The Broad Institute Genome Sequencing Platform"/>
            <person name="Earl A."/>
            <person name="Ward D."/>
            <person name="Feldgarden M."/>
            <person name="Gevers D."/>
            <person name="Butler R."/>
            <person name="Young S.K."/>
            <person name="Zeng Q."/>
            <person name="Gargeya S."/>
            <person name="Fitzgerald M."/>
            <person name="Haas B."/>
            <person name="Abouelleil A."/>
            <person name="Alvarado L."/>
            <person name="Arachchi H.M."/>
            <person name="Berlin A."/>
            <person name="Brown A."/>
            <person name="Chapman S.B."/>
            <person name="Chen Z."/>
            <person name="Dunbar C."/>
            <person name="Freedman E."/>
            <person name="Gearin G."/>
            <person name="Gellesch M."/>
            <person name="Goldberg J."/>
            <person name="Griggs A."/>
            <person name="Gujja S."/>
            <person name="Heilman E."/>
            <person name="Heiman D."/>
            <person name="Howarth C."/>
            <person name="Larson L."/>
            <person name="Lui A."/>
            <person name="MacDonald P.J.P."/>
            <person name="Mehta T."/>
            <person name="Montmayeur A."/>
            <person name="Murphy C."/>
            <person name="Neiman D."/>
            <person name="Pearson M."/>
            <person name="Priest M."/>
            <person name="Roberts A."/>
            <person name="Saif S."/>
            <person name="Shea T."/>
            <person name="Shenoy N."/>
            <person name="Sisk P."/>
            <person name="Stolte C."/>
            <person name="Sykes S."/>
            <person name="White J."/>
            <person name="Yandava C."/>
            <person name="Wortman J."/>
            <person name="Nusbaum C."/>
            <person name="Birren B."/>
        </authorList>
    </citation>
    <scope>NUCLEOTIDE SEQUENCE</scope>
    <source>
        <strain evidence="5">P1A1 Lamole</strain>
    </source>
</reference>
<dbReference type="EnsemblFungi" id="MVLG_02027T0">
    <property type="protein sequence ID" value="MVLG_02027T0"/>
    <property type="gene ID" value="MVLG_02027"/>
</dbReference>
<keyword evidence="1" id="KW-0433">Leucine-rich repeat</keyword>
<evidence type="ECO:0000313" key="7">
    <source>
        <dbReference type="Proteomes" id="UP000017200"/>
    </source>
</evidence>
<feature type="region of interest" description="Disordered" evidence="4">
    <location>
        <begin position="1"/>
        <end position="109"/>
    </location>
</feature>
<feature type="compositionally biased region" description="Pro residues" evidence="4">
    <location>
        <begin position="689"/>
        <end position="699"/>
    </location>
</feature>
<reference evidence="5 7" key="3">
    <citation type="journal article" date="2015" name="BMC Genomics">
        <title>Sex and parasites: genomic and transcriptomic analysis of Microbotryum lychnidis-dioicae, the biotrophic and plant-castrating anther smut fungus.</title>
        <authorList>
            <person name="Perlin M.H."/>
            <person name="Amselem J."/>
            <person name="Fontanillas E."/>
            <person name="Toh S.S."/>
            <person name="Chen Z."/>
            <person name="Goldberg J."/>
            <person name="Duplessis S."/>
            <person name="Henrissat B."/>
            <person name="Young S."/>
            <person name="Zeng Q."/>
            <person name="Aguileta G."/>
            <person name="Petit E."/>
            <person name="Badouin H."/>
            <person name="Andrews J."/>
            <person name="Razeeq D."/>
            <person name="Gabaldon T."/>
            <person name="Quesneville H."/>
            <person name="Giraud T."/>
            <person name="Hood M.E."/>
            <person name="Schultz D.J."/>
            <person name="Cuomo C.A."/>
        </authorList>
    </citation>
    <scope>NUCLEOTIDE SEQUENCE [LARGE SCALE GENOMIC DNA]</scope>
    <source>
        <strain evidence="7">p1A1 Lamole</strain>
        <strain evidence="5">P1A1 Lamole</strain>
    </source>
</reference>
<dbReference type="STRING" id="683840.U5H3X4"/>
<dbReference type="SMART" id="SM00369">
    <property type="entry name" value="LRR_TYP"/>
    <property type="match status" value="10"/>
</dbReference>
<keyword evidence="3" id="KW-0175">Coiled coil</keyword>
<reference evidence="6" key="4">
    <citation type="submission" date="2015-06" db="UniProtKB">
        <authorList>
            <consortium name="EnsemblFungi"/>
        </authorList>
    </citation>
    <scope>IDENTIFICATION</scope>
</reference>
<feature type="region of interest" description="Disordered" evidence="4">
    <location>
        <begin position="667"/>
        <end position="718"/>
    </location>
</feature>
<feature type="coiled-coil region" evidence="3">
    <location>
        <begin position="624"/>
        <end position="651"/>
    </location>
</feature>
<evidence type="ECO:0000313" key="6">
    <source>
        <dbReference type="EnsemblFungi" id="MVLG_02027T0"/>
    </source>
</evidence>
<dbReference type="InterPro" id="IPR001611">
    <property type="entry name" value="Leu-rich_rpt"/>
</dbReference>
<dbReference type="AlphaFoldDB" id="U5H3X4"/>
<proteinExistence type="predicted"/>
<dbReference type="EMBL" id="AEIJ01000201">
    <property type="status" value="NOT_ANNOTATED_CDS"/>
    <property type="molecule type" value="Genomic_DNA"/>
</dbReference>
<protein>
    <submittedName>
        <fullName evidence="5 6">Uncharacterized protein</fullName>
    </submittedName>
</protein>
<sequence length="965" mass="105545">MTDSTRSRTPSRLARMESSDSSCFSARGPSAPSTPLRTPLTSSTRGAGAIKSGAGASASPQVKVALAAMRNKQRNSARSGQTASSTSALPTNSGSKAIASSSSLASSSSSMMMGVEQYDVYSTPPRRAVQSGNDFEEDDAVQEFRFGQRTIAVRAEQRQTAQEREEDVEEEEEVVLDWGTRAKSTRDVVEGAKRTGVLVLASRELKSIPLLVYEALMSKASVYHPTRQRTRASGSKGKDPAPIIDFSTSYDDRKTAWYEQRELRSLSVANNDIKEIQEMIAGFEELETLDLHNNYLVSLPTSLAQLTNLTSLNLSANKLTTFPIQLLALHSLTSLNLASNQLTHLWPVDWRLHLSDTLHPPSLSPTATPESSPEQSGGHVLGFWSTPAPSATPDSPSSTDTPFKAPLTRLTELILSDNPFSPDVFQDPGWSFPSKLRELHLADSGLVETSFPALVFGKLAHLQELILAGADILSSPFHLEDVVDEESELFPSLTRLDLSRNSIDSLLHLEAFFVRHVKRPIEYVGLEKSIMNLVKAKGRPNGDVEGREEVRIVLHDNPMREEQVRRRALFGRPAASEGFKEGVEVELANAAPTKNTVKRRVVKEQWEIDAENGLLTEGGRRRARIEAMRRAKEEEEMRKEVERRGEKVEVDETGTIVGALLGLKVKDGDEKGQEAAVGREQAQEEEAPPPEYSPTPTPVAPILTPEAPGAAAPAEASKDDPAIQLVSLAHKVISSTIDLSSKSLETLPTPLGSPPSHLSSPSSLVLSRNQFRSLSTSALSAWTWANTLRSLDLSYNRLTVFTPDSPLLNLTSLNLSNNQLTELDPNLASSTSNLTSLDLSRNRLTSDSSLSPFFRLNSSTPSSLTILNLSGNSLSSLPALIELATTIRGPSSLDQARSKHNLSLRSLDLRDNDLLKLETKLGWLPLGLEMWLSGNRFRVPRREVYDSAQGAKEIVGWLRERIAEV</sequence>
<feature type="compositionally biased region" description="Low complexity" evidence="4">
    <location>
        <begin position="385"/>
        <end position="402"/>
    </location>
</feature>
<accession>U5H3X4</accession>
<dbReference type="Gene3D" id="3.80.10.10">
    <property type="entry name" value="Ribonuclease Inhibitor"/>
    <property type="match status" value="3"/>
</dbReference>
<gene>
    <name evidence="5" type="ORF">MVLG_02027</name>
</gene>
<feature type="compositionally biased region" description="Polar residues" evidence="4">
    <location>
        <begin position="74"/>
        <end position="92"/>
    </location>
</feature>
<evidence type="ECO:0000256" key="3">
    <source>
        <dbReference type="SAM" id="Coils"/>
    </source>
</evidence>
<dbReference type="Pfam" id="PF00560">
    <property type="entry name" value="LRR_1"/>
    <property type="match status" value="1"/>
</dbReference>
<evidence type="ECO:0000313" key="5">
    <source>
        <dbReference type="EMBL" id="KDE07757.1"/>
    </source>
</evidence>
<dbReference type="PANTHER" id="PTHR45617">
    <property type="entry name" value="LEUCINE RICH REPEAT FAMILY PROTEIN"/>
    <property type="match status" value="1"/>
</dbReference>
<dbReference type="OrthoDB" id="1517790at2759"/>
<reference evidence="7" key="1">
    <citation type="submission" date="2010-11" db="EMBL/GenBank/DDBJ databases">
        <title>The genome sequence of Microbotryum violaceum strain p1A1 Lamole.</title>
        <authorList>
            <person name="Cuomo C."/>
            <person name="Perlin M."/>
            <person name="Young S.K."/>
            <person name="Zeng Q."/>
            <person name="Gargeya S."/>
            <person name="Alvarado L."/>
            <person name="Berlin A."/>
            <person name="Chapman S.B."/>
            <person name="Chen Z."/>
            <person name="Freedman E."/>
            <person name="Gellesch M."/>
            <person name="Goldberg J."/>
            <person name="Griggs A."/>
            <person name="Gujja S."/>
            <person name="Heilman E."/>
            <person name="Heiman D."/>
            <person name="Howarth C."/>
            <person name="Mehta T."/>
            <person name="Neiman D."/>
            <person name="Pearson M."/>
            <person name="Roberts A."/>
            <person name="Saif S."/>
            <person name="Shea T."/>
            <person name="Shenoy N."/>
            <person name="Sisk P."/>
            <person name="Stolte C."/>
            <person name="Sykes S."/>
            <person name="White J."/>
            <person name="Yandava C."/>
            <person name="Haas B."/>
            <person name="Nusbaum C."/>
            <person name="Birren B."/>
        </authorList>
    </citation>
    <scope>NUCLEOTIDE SEQUENCE [LARGE SCALE GENOMIC DNA]</scope>
    <source>
        <strain evidence="7">p1A1 Lamole</strain>
    </source>
</reference>
<feature type="compositionally biased region" description="Polar residues" evidence="4">
    <location>
        <begin position="364"/>
        <end position="375"/>
    </location>
</feature>
<dbReference type="InterPro" id="IPR032675">
    <property type="entry name" value="LRR_dom_sf"/>
</dbReference>
<name>U5H3X4_USTV1</name>
<keyword evidence="2" id="KW-0677">Repeat</keyword>
<dbReference type="EMBL" id="GL541656">
    <property type="protein sequence ID" value="KDE07757.1"/>
    <property type="molecule type" value="Genomic_DNA"/>
</dbReference>
<dbReference type="SUPFAM" id="SSF52058">
    <property type="entry name" value="L domain-like"/>
    <property type="match status" value="1"/>
</dbReference>
<feature type="region of interest" description="Disordered" evidence="4">
    <location>
        <begin position="224"/>
        <end position="244"/>
    </location>
</feature>
<dbReference type="OMA" id="RRMDRSF"/>
<organism evidence="5">
    <name type="scientific">Microbotryum lychnidis-dioicae (strain p1A1 Lamole / MvSl-1064)</name>
    <name type="common">Anther smut fungus</name>
    <dbReference type="NCBI Taxonomy" id="683840"/>
    <lineage>
        <taxon>Eukaryota</taxon>
        <taxon>Fungi</taxon>
        <taxon>Dikarya</taxon>
        <taxon>Basidiomycota</taxon>
        <taxon>Pucciniomycotina</taxon>
        <taxon>Microbotryomycetes</taxon>
        <taxon>Microbotryales</taxon>
        <taxon>Microbotryaceae</taxon>
        <taxon>Microbotryum</taxon>
    </lineage>
</organism>
<dbReference type="InParanoid" id="U5H3X4"/>
<feature type="compositionally biased region" description="Low complexity" evidence="4">
    <location>
        <begin position="29"/>
        <end position="59"/>
    </location>
</feature>
<dbReference type="Pfam" id="PF13855">
    <property type="entry name" value="LRR_8"/>
    <property type="match status" value="2"/>
</dbReference>
<dbReference type="InterPro" id="IPR003591">
    <property type="entry name" value="Leu-rich_rpt_typical-subtyp"/>
</dbReference>
<feature type="compositionally biased region" description="Polar residues" evidence="4">
    <location>
        <begin position="1"/>
        <end position="10"/>
    </location>
</feature>
<evidence type="ECO:0000256" key="2">
    <source>
        <dbReference type="ARBA" id="ARBA00022737"/>
    </source>
</evidence>
<feature type="compositionally biased region" description="Low complexity" evidence="4">
    <location>
        <begin position="705"/>
        <end position="715"/>
    </location>
</feature>
<dbReference type="Proteomes" id="UP000017200">
    <property type="component" value="Unassembled WGS sequence"/>
</dbReference>
<evidence type="ECO:0000256" key="1">
    <source>
        <dbReference type="ARBA" id="ARBA00022614"/>
    </source>
</evidence>